<dbReference type="EMBL" id="JAINDJ010000002">
    <property type="protein sequence ID" value="KAG9456237.1"/>
    <property type="molecule type" value="Genomic_DNA"/>
</dbReference>
<dbReference type="PROSITE" id="PS50090">
    <property type="entry name" value="MYB_LIKE"/>
    <property type="match status" value="1"/>
</dbReference>
<dbReference type="Pfam" id="PF00249">
    <property type="entry name" value="Myb_DNA-binding"/>
    <property type="match status" value="1"/>
</dbReference>
<organism evidence="7 8">
    <name type="scientific">Aristolochia fimbriata</name>
    <name type="common">White veined hardy Dutchman's pipe vine</name>
    <dbReference type="NCBI Taxonomy" id="158543"/>
    <lineage>
        <taxon>Eukaryota</taxon>
        <taxon>Viridiplantae</taxon>
        <taxon>Streptophyta</taxon>
        <taxon>Embryophyta</taxon>
        <taxon>Tracheophyta</taxon>
        <taxon>Spermatophyta</taxon>
        <taxon>Magnoliopsida</taxon>
        <taxon>Magnoliidae</taxon>
        <taxon>Piperales</taxon>
        <taxon>Aristolochiaceae</taxon>
        <taxon>Aristolochia</taxon>
    </lineage>
</organism>
<comment type="subcellular location">
    <subcellularLocation>
        <location evidence="1">Nucleus</location>
    </subcellularLocation>
</comment>
<dbReference type="Proteomes" id="UP000825729">
    <property type="component" value="Unassembled WGS sequence"/>
</dbReference>
<proteinExistence type="predicted"/>
<accession>A0AAV7F8B8</accession>
<evidence type="ECO:0000259" key="5">
    <source>
        <dbReference type="PROSITE" id="PS50090"/>
    </source>
</evidence>
<dbReference type="GO" id="GO:0005634">
    <property type="term" value="C:nucleus"/>
    <property type="evidence" value="ECO:0007669"/>
    <property type="project" value="UniProtKB-SubCell"/>
</dbReference>
<dbReference type="PANTHER" id="PTHR10641:SF1413">
    <property type="entry name" value="MYB-RELATED PROTEIN MYB4"/>
    <property type="match status" value="1"/>
</dbReference>
<feature type="region of interest" description="Disordered" evidence="4">
    <location>
        <begin position="75"/>
        <end position="139"/>
    </location>
</feature>
<evidence type="ECO:0000256" key="2">
    <source>
        <dbReference type="ARBA" id="ARBA00023125"/>
    </source>
</evidence>
<feature type="domain" description="Myb-like" evidence="5">
    <location>
        <begin position="10"/>
        <end position="64"/>
    </location>
</feature>
<dbReference type="SUPFAM" id="SSF46689">
    <property type="entry name" value="Homeodomain-like"/>
    <property type="match status" value="1"/>
</dbReference>
<dbReference type="GO" id="GO:0003677">
    <property type="term" value="F:DNA binding"/>
    <property type="evidence" value="ECO:0007669"/>
    <property type="project" value="UniProtKB-KW"/>
</dbReference>
<evidence type="ECO:0000256" key="1">
    <source>
        <dbReference type="ARBA" id="ARBA00004123"/>
    </source>
</evidence>
<evidence type="ECO:0000313" key="7">
    <source>
        <dbReference type="EMBL" id="KAG9456237.1"/>
    </source>
</evidence>
<keyword evidence="2" id="KW-0238">DNA-binding</keyword>
<reference evidence="7 8" key="1">
    <citation type="submission" date="2021-07" db="EMBL/GenBank/DDBJ databases">
        <title>The Aristolochia fimbriata genome: insights into angiosperm evolution, floral development and chemical biosynthesis.</title>
        <authorList>
            <person name="Jiao Y."/>
        </authorList>
    </citation>
    <scope>NUCLEOTIDE SEQUENCE [LARGE SCALE GENOMIC DNA]</scope>
    <source>
        <strain evidence="7">IBCAS-2021</strain>
        <tissue evidence="7">Leaf</tissue>
    </source>
</reference>
<dbReference type="InterPro" id="IPR015495">
    <property type="entry name" value="Myb_TF_plants"/>
</dbReference>
<dbReference type="SMART" id="SM00717">
    <property type="entry name" value="SANT"/>
    <property type="match status" value="1"/>
</dbReference>
<keyword evidence="8" id="KW-1185">Reference proteome</keyword>
<dbReference type="Gene3D" id="1.10.10.60">
    <property type="entry name" value="Homeodomain-like"/>
    <property type="match status" value="1"/>
</dbReference>
<evidence type="ECO:0000256" key="3">
    <source>
        <dbReference type="ARBA" id="ARBA00023242"/>
    </source>
</evidence>
<dbReference type="CDD" id="cd00167">
    <property type="entry name" value="SANT"/>
    <property type="match status" value="1"/>
</dbReference>
<sequence>MVRVPCCDQKLGLRKGTWTAEEDHILKSFVHRYGHGNWRTLPKRAAKLPGRTDNEIKNVWYTHLKKRLRNNISADAELDSKDRPSAEISPNNLGSEASVQKHNYLNEQDVNHCDKGRRPTLMESTSSFTSSQEESDGDFSSVASNWYNNNLAETQNMDMYHDFNKYDDLSDNIIMPEFYYDTYWSEGPFINMEAAAAPGEPQDEDDLWMYETYSNYGIDIWS</sequence>
<evidence type="ECO:0000259" key="6">
    <source>
        <dbReference type="PROSITE" id="PS51294"/>
    </source>
</evidence>
<feature type="compositionally biased region" description="Polar residues" evidence="4">
    <location>
        <begin position="88"/>
        <end position="108"/>
    </location>
</feature>
<feature type="compositionally biased region" description="Low complexity" evidence="4">
    <location>
        <begin position="123"/>
        <end position="132"/>
    </location>
</feature>
<dbReference type="AlphaFoldDB" id="A0AAV7F8B8"/>
<evidence type="ECO:0000256" key="4">
    <source>
        <dbReference type="SAM" id="MobiDB-lite"/>
    </source>
</evidence>
<comment type="caution">
    <text evidence="7">The sequence shown here is derived from an EMBL/GenBank/DDBJ whole genome shotgun (WGS) entry which is preliminary data.</text>
</comment>
<dbReference type="PROSITE" id="PS51294">
    <property type="entry name" value="HTH_MYB"/>
    <property type="match status" value="1"/>
</dbReference>
<dbReference type="PANTHER" id="PTHR10641">
    <property type="entry name" value="MYB FAMILY TRANSCRIPTION FACTOR"/>
    <property type="match status" value="1"/>
</dbReference>
<dbReference type="InterPro" id="IPR009057">
    <property type="entry name" value="Homeodomain-like_sf"/>
</dbReference>
<gene>
    <name evidence="7" type="ORF">H6P81_000745</name>
</gene>
<dbReference type="InterPro" id="IPR017930">
    <property type="entry name" value="Myb_dom"/>
</dbReference>
<protein>
    <submittedName>
        <fullName evidence="7">Uncharacterized protein</fullName>
    </submittedName>
</protein>
<name>A0AAV7F8B8_ARIFI</name>
<keyword evidence="3" id="KW-0539">Nucleus</keyword>
<dbReference type="InterPro" id="IPR001005">
    <property type="entry name" value="SANT/Myb"/>
</dbReference>
<evidence type="ECO:0000313" key="8">
    <source>
        <dbReference type="Proteomes" id="UP000825729"/>
    </source>
</evidence>
<feature type="domain" description="HTH myb-type" evidence="6">
    <location>
        <begin position="10"/>
        <end position="68"/>
    </location>
</feature>